<evidence type="ECO:0000259" key="17">
    <source>
        <dbReference type="PROSITE" id="PS50112"/>
    </source>
</evidence>
<keyword evidence="20" id="KW-1185">Reference proteome</keyword>
<evidence type="ECO:0000256" key="10">
    <source>
        <dbReference type="ARBA" id="ARBA00022840"/>
    </source>
</evidence>
<feature type="domain" description="PAC" evidence="18">
    <location>
        <begin position="924"/>
        <end position="975"/>
    </location>
</feature>
<evidence type="ECO:0000256" key="12">
    <source>
        <dbReference type="ARBA" id="ARBA00023012"/>
    </source>
</evidence>
<dbReference type="NCBIfam" id="TIGR00229">
    <property type="entry name" value="sensory_box"/>
    <property type="match status" value="2"/>
</dbReference>
<dbReference type="PANTHER" id="PTHR43047">
    <property type="entry name" value="TWO-COMPONENT HISTIDINE PROTEIN KINASE"/>
    <property type="match status" value="1"/>
</dbReference>
<feature type="coiled-coil region" evidence="14">
    <location>
        <begin position="469"/>
        <end position="503"/>
    </location>
</feature>
<dbReference type="Gene3D" id="3.30.565.10">
    <property type="entry name" value="Histidine kinase-like ATPase, C-terminal domain"/>
    <property type="match status" value="1"/>
</dbReference>
<feature type="domain" description="Histidine kinase" evidence="16">
    <location>
        <begin position="1118"/>
        <end position="1398"/>
    </location>
</feature>
<dbReference type="InterPro" id="IPR003661">
    <property type="entry name" value="HisK_dim/P_dom"/>
</dbReference>
<feature type="domain" description="PAC" evidence="18">
    <location>
        <begin position="1050"/>
        <end position="1100"/>
    </location>
</feature>
<keyword evidence="4" id="KW-1003">Cell membrane</keyword>
<evidence type="ECO:0000256" key="8">
    <source>
        <dbReference type="ARBA" id="ARBA00022741"/>
    </source>
</evidence>
<dbReference type="Pfam" id="PF08447">
    <property type="entry name" value="PAS_3"/>
    <property type="match status" value="1"/>
</dbReference>
<dbReference type="CDD" id="cd00082">
    <property type="entry name" value="HisKA"/>
    <property type="match status" value="1"/>
</dbReference>
<dbReference type="InterPro" id="IPR029016">
    <property type="entry name" value="GAF-like_dom_sf"/>
</dbReference>
<dbReference type="GO" id="GO:0000155">
    <property type="term" value="F:phosphorelay sensor kinase activity"/>
    <property type="evidence" value="ECO:0007669"/>
    <property type="project" value="InterPro"/>
</dbReference>
<evidence type="ECO:0000256" key="4">
    <source>
        <dbReference type="ARBA" id="ARBA00022475"/>
    </source>
</evidence>
<dbReference type="InterPro" id="IPR036097">
    <property type="entry name" value="HisK_dim/P_sf"/>
</dbReference>
<dbReference type="Proteomes" id="UP000186657">
    <property type="component" value="Unassembled WGS sequence"/>
</dbReference>
<dbReference type="SMART" id="SM00065">
    <property type="entry name" value="GAF"/>
    <property type="match status" value="1"/>
</dbReference>
<evidence type="ECO:0000256" key="5">
    <source>
        <dbReference type="ARBA" id="ARBA00022553"/>
    </source>
</evidence>
<dbReference type="InterPro" id="IPR000700">
    <property type="entry name" value="PAS-assoc_C"/>
</dbReference>
<dbReference type="Pfam" id="PF13426">
    <property type="entry name" value="PAS_9"/>
    <property type="match status" value="3"/>
</dbReference>
<dbReference type="GO" id="GO:0005524">
    <property type="term" value="F:ATP binding"/>
    <property type="evidence" value="ECO:0007669"/>
    <property type="project" value="UniProtKB-KW"/>
</dbReference>
<evidence type="ECO:0000256" key="9">
    <source>
        <dbReference type="ARBA" id="ARBA00022777"/>
    </source>
</evidence>
<dbReference type="EC" id="2.7.13.3" evidence="3"/>
<dbReference type="CDD" id="cd16922">
    <property type="entry name" value="HATPase_EvgS-ArcB-TorS-like"/>
    <property type="match status" value="1"/>
</dbReference>
<keyword evidence="14" id="KW-0175">Coiled coil</keyword>
<dbReference type="PROSITE" id="PS50109">
    <property type="entry name" value="HIS_KIN"/>
    <property type="match status" value="1"/>
</dbReference>
<evidence type="ECO:0000313" key="20">
    <source>
        <dbReference type="Proteomes" id="UP000186657"/>
    </source>
</evidence>
<evidence type="ECO:0000256" key="13">
    <source>
        <dbReference type="ARBA" id="ARBA00023136"/>
    </source>
</evidence>
<feature type="transmembrane region" description="Helical" evidence="15">
    <location>
        <begin position="87"/>
        <end position="112"/>
    </location>
</feature>
<dbReference type="PROSITE" id="PS50113">
    <property type="entry name" value="PAC"/>
    <property type="match status" value="4"/>
</dbReference>
<dbReference type="SUPFAM" id="SSF55781">
    <property type="entry name" value="GAF domain-like"/>
    <property type="match status" value="1"/>
</dbReference>
<dbReference type="PROSITE" id="PS50112">
    <property type="entry name" value="PAS"/>
    <property type="match status" value="3"/>
</dbReference>
<dbReference type="InterPro" id="IPR005467">
    <property type="entry name" value="His_kinase_dom"/>
</dbReference>
<dbReference type="EMBL" id="MKZS01000001">
    <property type="protein sequence ID" value="OLT61971.1"/>
    <property type="molecule type" value="Genomic_DNA"/>
</dbReference>
<dbReference type="FunFam" id="1.10.287.130:FF:000038">
    <property type="entry name" value="Sensory transduction histidine kinase"/>
    <property type="match status" value="1"/>
</dbReference>
<dbReference type="RefSeq" id="WP_075903556.1">
    <property type="nucleotide sequence ID" value="NZ_MKZS01000001.1"/>
</dbReference>
<evidence type="ECO:0000256" key="6">
    <source>
        <dbReference type="ARBA" id="ARBA00022679"/>
    </source>
</evidence>
<reference evidence="19 20" key="1">
    <citation type="submission" date="2016-10" db="EMBL/GenBank/DDBJ databases">
        <title>Comparative genomics uncovers the prolific and rare metabolic potential of the cyanobacterial genus Moorea.</title>
        <authorList>
            <person name="Leao T."/>
            <person name="Castelao G."/>
            <person name="Korobeynikov A."/>
            <person name="Monroe E.A."/>
            <person name="Podell S."/>
            <person name="Glukhov E."/>
            <person name="Allen E."/>
            <person name="Gerwick W.H."/>
            <person name="Gerwick L."/>
        </authorList>
    </citation>
    <scope>NUCLEOTIDE SEQUENCE [LARGE SCALE GENOMIC DNA]</scope>
    <source>
        <strain evidence="19 20">PNG5-198</strain>
    </source>
</reference>
<name>A0A1U7N7P8_9CYAN</name>
<feature type="transmembrane region" description="Helical" evidence="15">
    <location>
        <begin position="236"/>
        <end position="256"/>
    </location>
</feature>
<evidence type="ECO:0000259" key="16">
    <source>
        <dbReference type="PROSITE" id="PS50109"/>
    </source>
</evidence>
<feature type="domain" description="PAS" evidence="17">
    <location>
        <begin position="354"/>
        <end position="392"/>
    </location>
</feature>
<accession>A0A1U7N7P8</accession>
<dbReference type="PRINTS" id="PR00344">
    <property type="entry name" value="BCTRLSENSOR"/>
</dbReference>
<dbReference type="Gene3D" id="3.30.450.40">
    <property type="match status" value="1"/>
</dbReference>
<evidence type="ECO:0000256" key="3">
    <source>
        <dbReference type="ARBA" id="ARBA00012438"/>
    </source>
</evidence>
<keyword evidence="9" id="KW-0418">Kinase</keyword>
<dbReference type="InterPro" id="IPR004358">
    <property type="entry name" value="Sig_transdc_His_kin-like_C"/>
</dbReference>
<dbReference type="SUPFAM" id="SSF55874">
    <property type="entry name" value="ATPase domain of HSP90 chaperone/DNA topoisomerase II/histidine kinase"/>
    <property type="match status" value="1"/>
</dbReference>
<dbReference type="Pfam" id="PF02518">
    <property type="entry name" value="HATPase_c"/>
    <property type="match status" value="1"/>
</dbReference>
<evidence type="ECO:0000256" key="7">
    <source>
        <dbReference type="ARBA" id="ARBA00022692"/>
    </source>
</evidence>
<dbReference type="Pfam" id="PF00512">
    <property type="entry name" value="HisKA"/>
    <property type="match status" value="1"/>
</dbReference>
<evidence type="ECO:0000259" key="18">
    <source>
        <dbReference type="PROSITE" id="PS50113"/>
    </source>
</evidence>
<sequence>MIFIAKGFWQHSTNVGLVTLVYLGLANLVHGLIAGNTLVPPVWSPAGFTQVTVLLIRENLWWLTEHQGVLPSVSWEQFFSTVSPQRFWPVSGITALGYILSVLLSIGLARLWQLRPSLERRRDVLGFLGVSMLATLIAPTVTLTNLHLSGEFDGRNFGGMWWQWWLGDLMVVLVVVPVFLVWCYLVKELKVGKLFAFAKLGQLAKVEKVEESSQTNLQLSNQQPSTPQASIKIKQFILAAIWLISLLTVSWGVFGSDIGPKMATYPLACLIFPWLIWAALQFGQRLTTLGCLMVSSIAIVGTSLGTGPFLASTGNLSEAVPLLQVFMILMATIPLFLAATTSELNAAAKLLRLSEAKYRSIFENAMEGICQTTPDGHYISANPALARIYGYQSSAELVASVTDIAHQLYVDPQRRADLLLQLQEDLVVSGFEAQIYQKDGTIIWISKNVRAIHDSSNFLLYYEATVEDITERKQAQEALRQQNEQLEHQFQERTATLRQLNRQLIAEVLEHKRIEDALRESEERFALAIQSNTNGLFEINLKTYDHYYSPQFLSLIGYPLDQDRPTINELLALIHLEDIDEVKAILDNLLAGRSSQRCSAVLGRQRGLGGSPHERLPWVSPMSDCIKKWKHKFRLLRTDGSISWILSTGLVIKDHNGEVVRLVGTFTDITDSQRVKALLAGQNRILEMITQWEKLPDVLDRLARLIEEQLPKIRCAFLLVDKNGVNLHHTAAPSLPESYIQAIDGMVIGPYMACCGTAAYWREPVMVKDIATHPLCGNIRDLALSHNLRGCWSIPILSTEGTVLGTFSTYYTEPHTPNREEQQLADKATQLARIAIERSVAQEDVLRTNAMLKAQQEAAIDGILVVDENFRVVSYNHRFCDLWQTPEQLFQANDIKELLKQLSSQLKHPEEFLAQVDYLQAHPKTTNYDELLMKDERIFDFYSAPVLTSGGDYYGRIFCNRDITERKLSEAKLRQAEQKYRKLVESAGDAILMADAETGIILEANQMAEQMLGRGRDEIIGLHQSQIIPRERFKAYSQIFQQHVEAGGVFQVELELLHQVGTTVPVEVSATTLELQGKTVVQGIFRDISDRKQAEQALKQAKVDAEVANRAKSEFLANMSHELRTPLNGILGYAQILQEEPNLSATHKEQLSIIQQSGQHLLTLLNDILDLSKIEARKMELDVRDFQFPKFLEGIVEIVVISAKQKNISFRYEFLSPLPEFVKGDEIRLRQVLMNLLGNAVKFTDTGEVTFKVGYLGCSELNVDRLNLVRVSAGSAEGHAFAVGDAEAWPKGQGCQDNLPYGNAQGEQPKNRQALTEKQGTQKMRFVIADTGIGIPPKQLAEIFLPFHQVGNTDRQVNGTGLGLSISKRLAELMGSQLNVKSTVGQGSIFWLDLDLPDVSDEQQGGQGIVESTKEEKAEDVMPVAPSPDKISVLYELAIMGDIRGIQEEANLIEQLDDKFIPFAQKLRQLSKGFQERQILEFVGKYMDNKYREAP</sequence>
<protein>
    <recommendedName>
        <fullName evidence="3">histidine kinase</fullName>
        <ecNumber evidence="3">2.7.13.3</ecNumber>
    </recommendedName>
</protein>
<dbReference type="InterPro" id="IPR003018">
    <property type="entry name" value="GAF"/>
</dbReference>
<dbReference type="SUPFAM" id="SSF55785">
    <property type="entry name" value="PYP-like sensor domain (PAS domain)"/>
    <property type="match status" value="4"/>
</dbReference>
<dbReference type="Gene3D" id="1.10.287.130">
    <property type="match status" value="1"/>
</dbReference>
<dbReference type="InterPro" id="IPR001610">
    <property type="entry name" value="PAC"/>
</dbReference>
<evidence type="ECO:0000256" key="2">
    <source>
        <dbReference type="ARBA" id="ARBA00004651"/>
    </source>
</evidence>
<keyword evidence="6" id="KW-0808">Transferase</keyword>
<dbReference type="SMART" id="SM00086">
    <property type="entry name" value="PAC"/>
    <property type="match status" value="3"/>
</dbReference>
<evidence type="ECO:0000256" key="11">
    <source>
        <dbReference type="ARBA" id="ARBA00022989"/>
    </source>
</evidence>
<feature type="transmembrane region" description="Helical" evidence="15">
    <location>
        <begin position="124"/>
        <end position="144"/>
    </location>
</feature>
<feature type="domain" description="PAS" evidence="17">
    <location>
        <begin position="976"/>
        <end position="1047"/>
    </location>
</feature>
<dbReference type="CDD" id="cd00130">
    <property type="entry name" value="PAS"/>
    <property type="match status" value="3"/>
</dbReference>
<dbReference type="SMART" id="SM00091">
    <property type="entry name" value="PAS"/>
    <property type="match status" value="4"/>
</dbReference>
<keyword evidence="11 15" id="KW-1133">Transmembrane helix</keyword>
<keyword evidence="5" id="KW-0597">Phosphoprotein</keyword>
<dbReference type="GO" id="GO:0005886">
    <property type="term" value="C:plasma membrane"/>
    <property type="evidence" value="ECO:0007669"/>
    <property type="project" value="UniProtKB-SubCell"/>
</dbReference>
<feature type="domain" description="PAS" evidence="17">
    <location>
        <begin position="521"/>
        <end position="593"/>
    </location>
</feature>
<dbReference type="InterPro" id="IPR007895">
    <property type="entry name" value="MASE1"/>
</dbReference>
<comment type="subcellular location">
    <subcellularLocation>
        <location evidence="2">Cell membrane</location>
        <topology evidence="2">Multi-pass membrane protein</topology>
    </subcellularLocation>
</comment>
<proteinExistence type="predicted"/>
<dbReference type="PANTHER" id="PTHR43047:SF64">
    <property type="entry name" value="HISTIDINE KINASE CONTAINING CHEY-HOMOLOGOUS RECEIVER DOMAIN AND PAS DOMAIN-RELATED"/>
    <property type="match status" value="1"/>
</dbReference>
<feature type="transmembrane region" description="Helical" evidence="15">
    <location>
        <begin position="164"/>
        <end position="185"/>
    </location>
</feature>
<evidence type="ECO:0000256" key="15">
    <source>
        <dbReference type="SAM" id="Phobius"/>
    </source>
</evidence>
<dbReference type="Gene3D" id="3.30.450.20">
    <property type="entry name" value="PAS domain"/>
    <property type="match status" value="4"/>
</dbReference>
<evidence type="ECO:0000256" key="1">
    <source>
        <dbReference type="ARBA" id="ARBA00000085"/>
    </source>
</evidence>
<feature type="transmembrane region" description="Helical" evidence="15">
    <location>
        <begin position="262"/>
        <end position="280"/>
    </location>
</feature>
<dbReference type="InterPro" id="IPR035965">
    <property type="entry name" value="PAS-like_dom_sf"/>
</dbReference>
<comment type="caution">
    <text evidence="19">The sequence shown here is derived from an EMBL/GenBank/DDBJ whole genome shotgun (WGS) entry which is preliminary data.</text>
</comment>
<dbReference type="InterPro" id="IPR013655">
    <property type="entry name" value="PAS_fold_3"/>
</dbReference>
<dbReference type="Pfam" id="PF05231">
    <property type="entry name" value="MASE1"/>
    <property type="match status" value="1"/>
</dbReference>
<evidence type="ECO:0000256" key="14">
    <source>
        <dbReference type="SAM" id="Coils"/>
    </source>
</evidence>
<keyword evidence="10" id="KW-0067">ATP-binding</keyword>
<dbReference type="SMART" id="SM00388">
    <property type="entry name" value="HisKA"/>
    <property type="match status" value="1"/>
</dbReference>
<feature type="domain" description="PAC" evidence="18">
    <location>
        <begin position="629"/>
        <end position="681"/>
    </location>
</feature>
<keyword evidence="8" id="KW-0547">Nucleotide-binding</keyword>
<gene>
    <name evidence="19" type="ORF">BJP37_26040</name>
</gene>
<feature type="transmembrane region" description="Helical" evidence="15">
    <location>
        <begin position="287"/>
        <end position="310"/>
    </location>
</feature>
<organism evidence="19 20">
    <name type="scientific">Moorena bouillonii PNG</name>
    <dbReference type="NCBI Taxonomy" id="568701"/>
    <lineage>
        <taxon>Bacteria</taxon>
        <taxon>Bacillati</taxon>
        <taxon>Cyanobacteriota</taxon>
        <taxon>Cyanophyceae</taxon>
        <taxon>Coleofasciculales</taxon>
        <taxon>Coleofasciculaceae</taxon>
        <taxon>Moorena</taxon>
    </lineage>
</organism>
<dbReference type="InterPro" id="IPR003594">
    <property type="entry name" value="HATPase_dom"/>
</dbReference>
<comment type="catalytic activity">
    <reaction evidence="1">
        <text>ATP + protein L-histidine = ADP + protein N-phospho-L-histidine.</text>
        <dbReference type="EC" id="2.7.13.3"/>
    </reaction>
</comment>
<evidence type="ECO:0000313" key="19">
    <source>
        <dbReference type="EMBL" id="OLT61971.1"/>
    </source>
</evidence>
<keyword evidence="12" id="KW-0902">Two-component regulatory system</keyword>
<keyword evidence="13 15" id="KW-0472">Membrane</keyword>
<feature type="domain" description="PAC" evidence="18">
    <location>
        <begin position="429"/>
        <end position="481"/>
    </location>
</feature>
<dbReference type="SMART" id="SM00387">
    <property type="entry name" value="HATPase_c"/>
    <property type="match status" value="1"/>
</dbReference>
<keyword evidence="7 15" id="KW-0812">Transmembrane</keyword>
<dbReference type="InterPro" id="IPR036890">
    <property type="entry name" value="HATPase_C_sf"/>
</dbReference>
<dbReference type="InterPro" id="IPR000014">
    <property type="entry name" value="PAS"/>
</dbReference>
<dbReference type="Gene3D" id="2.10.70.100">
    <property type="match status" value="1"/>
</dbReference>
<dbReference type="SUPFAM" id="SSF47384">
    <property type="entry name" value="Homodimeric domain of signal transducing histidine kinase"/>
    <property type="match status" value="1"/>
</dbReference>
<dbReference type="Pfam" id="PF13185">
    <property type="entry name" value="GAF_2"/>
    <property type="match status" value="1"/>
</dbReference>